<organism evidence="1 2">
    <name type="scientific">Lelliottia amnigena</name>
    <name type="common">Enterobacter amnigenus</name>
    <dbReference type="NCBI Taxonomy" id="61646"/>
    <lineage>
        <taxon>Bacteria</taxon>
        <taxon>Pseudomonadati</taxon>
        <taxon>Pseudomonadota</taxon>
        <taxon>Gammaproteobacteria</taxon>
        <taxon>Enterobacterales</taxon>
        <taxon>Enterobacteriaceae</taxon>
        <taxon>Lelliottia</taxon>
    </lineage>
</organism>
<gene>
    <name evidence="1" type="ORF">V4839_08265</name>
</gene>
<dbReference type="RefSeq" id="WP_331389346.1">
    <property type="nucleotide sequence ID" value="NZ_JAZKLB010000001.1"/>
</dbReference>
<evidence type="ECO:0000313" key="2">
    <source>
        <dbReference type="Proteomes" id="UP001335910"/>
    </source>
</evidence>
<accession>A0ABU7UAB1</accession>
<comment type="caution">
    <text evidence="1">The sequence shown here is derived from an EMBL/GenBank/DDBJ whole genome shotgun (WGS) entry which is preliminary data.</text>
</comment>
<sequence length="382" mass="44126">MLNKVLKGHLDTLEEDPDIKYLKGVTPATLFRFLNGSVHLDNIRKPAVNSVLTAFEDLDNRELLLPFFADIRYRGIGLKTDAFKRSLLGNYLKIYYPMHLKANMYHDGFITKQISMIEKCILRCDNFAPSDELIITNERDSERRSYSFFPTVDDSFSMETGQHKEFMSDIKGKGMDSLYGVNHEMVDVLMDCVRKGMAHVMSLCDASIQPKPVLEYALVLYKESQNDAKIFASNFDSNNYNETTRVLEKKIAFDTVFVYLLLSELRAVLPKNHMLCCKGRLRPERPTIFYLSSRFSMRSDAVLNLQKQIIMKCILFSTLSRLEKDDGKRYGFADLHSDIGSHFGWLDTNDDRRYVRIQKLLDLKVNSLCLVDELFRARNPVP</sequence>
<proteinExistence type="predicted"/>
<dbReference type="EMBL" id="JAZKLI010000001">
    <property type="protein sequence ID" value="MEE9683481.1"/>
    <property type="molecule type" value="Genomic_DNA"/>
</dbReference>
<name>A0ABU7UAB1_LELAM</name>
<protein>
    <submittedName>
        <fullName evidence="1">Uncharacterized protein</fullName>
    </submittedName>
</protein>
<dbReference type="Proteomes" id="UP001335910">
    <property type="component" value="Unassembled WGS sequence"/>
</dbReference>
<reference evidence="1 2" key="1">
    <citation type="submission" date="2023-10" db="EMBL/GenBank/DDBJ databases">
        <title>Wastewater isolates of ESBL- and carbapenemase-producing Gram-negative bacteria from New Zealand.</title>
        <authorList>
            <person name="Straub C."/>
            <person name="Weaver L."/>
            <person name="Cornelius A."/>
            <person name="Mcgill E."/>
            <person name="Dyet K."/>
            <person name="White L."/>
            <person name="Pattis I."/>
        </authorList>
    </citation>
    <scope>NUCLEOTIDE SEQUENCE [LARGE SCALE GENOMIC DNA]</scope>
    <source>
        <strain evidence="1 2">ESBL35</strain>
    </source>
</reference>
<evidence type="ECO:0000313" key="1">
    <source>
        <dbReference type="EMBL" id="MEE9683481.1"/>
    </source>
</evidence>
<keyword evidence="2" id="KW-1185">Reference proteome</keyword>